<dbReference type="AlphaFoldDB" id="A0AAD8U6W6"/>
<proteinExistence type="predicted"/>
<sequence>MELAISAVTSELVSRFISFLANKYHSHRAYSEEKHVDRLQQLLLRAHTVVEEADLRYITNIRMLAQLNVLAEAMYRGYWALGALQDATPEKQKLLNFMLQHNSSGVHWLSSESSVLMRSVR</sequence>
<dbReference type="Proteomes" id="UP001231189">
    <property type="component" value="Unassembled WGS sequence"/>
</dbReference>
<gene>
    <name evidence="1" type="ORF">QYE76_014796</name>
</gene>
<protein>
    <recommendedName>
        <fullName evidence="3">Rx N-terminal domain-containing protein</fullName>
    </recommendedName>
</protein>
<evidence type="ECO:0008006" key="3">
    <source>
        <dbReference type="Google" id="ProtNLM"/>
    </source>
</evidence>
<dbReference type="EMBL" id="JAUUTY010000001">
    <property type="protein sequence ID" value="KAK1698099.1"/>
    <property type="molecule type" value="Genomic_DNA"/>
</dbReference>
<keyword evidence="2" id="KW-1185">Reference proteome</keyword>
<dbReference type="PANTHER" id="PTHR33377:SF13">
    <property type="entry name" value="OS10G0134700 PROTEIN"/>
    <property type="match status" value="1"/>
</dbReference>
<evidence type="ECO:0000313" key="1">
    <source>
        <dbReference type="EMBL" id="KAK1698099.1"/>
    </source>
</evidence>
<name>A0AAD8U6W6_LOLMU</name>
<organism evidence="1 2">
    <name type="scientific">Lolium multiflorum</name>
    <name type="common">Italian ryegrass</name>
    <name type="synonym">Lolium perenne subsp. multiflorum</name>
    <dbReference type="NCBI Taxonomy" id="4521"/>
    <lineage>
        <taxon>Eukaryota</taxon>
        <taxon>Viridiplantae</taxon>
        <taxon>Streptophyta</taxon>
        <taxon>Embryophyta</taxon>
        <taxon>Tracheophyta</taxon>
        <taxon>Spermatophyta</taxon>
        <taxon>Magnoliopsida</taxon>
        <taxon>Liliopsida</taxon>
        <taxon>Poales</taxon>
        <taxon>Poaceae</taxon>
        <taxon>BOP clade</taxon>
        <taxon>Pooideae</taxon>
        <taxon>Poodae</taxon>
        <taxon>Poeae</taxon>
        <taxon>Poeae Chloroplast Group 2 (Poeae type)</taxon>
        <taxon>Loliodinae</taxon>
        <taxon>Loliinae</taxon>
        <taxon>Lolium</taxon>
    </lineage>
</organism>
<reference evidence="1" key="1">
    <citation type="submission" date="2023-07" db="EMBL/GenBank/DDBJ databases">
        <title>A chromosome-level genome assembly of Lolium multiflorum.</title>
        <authorList>
            <person name="Chen Y."/>
            <person name="Copetti D."/>
            <person name="Kolliker R."/>
            <person name="Studer B."/>
        </authorList>
    </citation>
    <scope>NUCLEOTIDE SEQUENCE</scope>
    <source>
        <strain evidence="1">02402/16</strain>
        <tissue evidence="1">Leaf</tissue>
    </source>
</reference>
<dbReference type="PANTHER" id="PTHR33377">
    <property type="entry name" value="OS10G0134700 PROTEIN-RELATED"/>
    <property type="match status" value="1"/>
</dbReference>
<accession>A0AAD8U6W6</accession>
<evidence type="ECO:0000313" key="2">
    <source>
        <dbReference type="Proteomes" id="UP001231189"/>
    </source>
</evidence>
<comment type="caution">
    <text evidence="1">The sequence shown here is derived from an EMBL/GenBank/DDBJ whole genome shotgun (WGS) entry which is preliminary data.</text>
</comment>